<comment type="caution">
    <text evidence="1">The sequence shown here is derived from an EMBL/GenBank/DDBJ whole genome shotgun (WGS) entry which is preliminary data.</text>
</comment>
<dbReference type="Proteomes" id="UP000187283">
    <property type="component" value="Unassembled WGS sequence"/>
</dbReference>
<feature type="non-terminal residue" evidence="1">
    <location>
        <position position="153"/>
    </location>
</feature>
<name>A0A1R1XH72_9FUNG</name>
<reference evidence="1 2" key="1">
    <citation type="submission" date="2017-01" db="EMBL/GenBank/DDBJ databases">
        <authorList>
            <person name="Mah S.A."/>
            <person name="Swanson W.J."/>
            <person name="Moy G.W."/>
            <person name="Vacquier V.D."/>
        </authorList>
    </citation>
    <scope>NUCLEOTIDE SEQUENCE [LARGE SCALE GENOMIC DNA]</scope>
    <source>
        <strain evidence="1 2">GSMNP</strain>
    </source>
</reference>
<protein>
    <submittedName>
        <fullName evidence="1">Uncharacterized protein</fullName>
    </submittedName>
</protein>
<gene>
    <name evidence="1" type="ORF">AYI70_g8170</name>
</gene>
<proteinExistence type="predicted"/>
<evidence type="ECO:0000313" key="1">
    <source>
        <dbReference type="EMBL" id="OMJ13984.1"/>
    </source>
</evidence>
<dbReference type="AlphaFoldDB" id="A0A1R1XH72"/>
<dbReference type="OrthoDB" id="10358071at2759"/>
<accession>A0A1R1XH72</accession>
<evidence type="ECO:0000313" key="2">
    <source>
        <dbReference type="Proteomes" id="UP000187283"/>
    </source>
</evidence>
<dbReference type="EMBL" id="LSSN01003246">
    <property type="protein sequence ID" value="OMJ13984.1"/>
    <property type="molecule type" value="Genomic_DNA"/>
</dbReference>
<keyword evidence="2" id="KW-1185">Reference proteome</keyword>
<organism evidence="1 2">
    <name type="scientific">Smittium culicis</name>
    <dbReference type="NCBI Taxonomy" id="133412"/>
    <lineage>
        <taxon>Eukaryota</taxon>
        <taxon>Fungi</taxon>
        <taxon>Fungi incertae sedis</taxon>
        <taxon>Zoopagomycota</taxon>
        <taxon>Kickxellomycotina</taxon>
        <taxon>Harpellomycetes</taxon>
        <taxon>Harpellales</taxon>
        <taxon>Legeriomycetaceae</taxon>
        <taxon>Smittium</taxon>
    </lineage>
</organism>
<sequence length="153" mass="17372">MNLRFELDPFRLLVTGVFSYFYESSDNSVCLDVGHYSNGISFVLEDGLIKHGDKFLIFNNGLKLSRYNDNAVALKLYSAEPDVYNLAFDGMYISLDESGADLTRQCDSATMLQILMTGNFHNDSILIYQNHVQDDYYLSVDGVDLFRDDLTFG</sequence>